<dbReference type="AlphaFoldDB" id="A0A6A0AMH7"/>
<evidence type="ECO:0000256" key="1">
    <source>
        <dbReference type="SAM" id="MobiDB-lite"/>
    </source>
</evidence>
<sequence>VRPGQVFASKAELTVLGLHSFPEGRLFARGGQLLALLLKPSAAPEAADSSEGGGGSPPDSCCSEQDEAALPPPATRGAGGSRGVGAALEVEVGGVALREGAGQQWCEDLKGDLWWTGRGGARPGGSA</sequence>
<protein>
    <submittedName>
        <fullName evidence="2">Uncharacterized protein</fullName>
    </submittedName>
</protein>
<organism evidence="2 3">
    <name type="scientific">Haematococcus lacustris</name>
    <name type="common">Green alga</name>
    <name type="synonym">Haematococcus pluvialis</name>
    <dbReference type="NCBI Taxonomy" id="44745"/>
    <lineage>
        <taxon>Eukaryota</taxon>
        <taxon>Viridiplantae</taxon>
        <taxon>Chlorophyta</taxon>
        <taxon>core chlorophytes</taxon>
        <taxon>Chlorophyceae</taxon>
        <taxon>CS clade</taxon>
        <taxon>Chlamydomonadales</taxon>
        <taxon>Haematococcaceae</taxon>
        <taxon>Haematococcus</taxon>
    </lineage>
</organism>
<accession>A0A6A0AMH7</accession>
<dbReference type="EMBL" id="BLLF01007525">
    <property type="protein sequence ID" value="GFH32987.1"/>
    <property type="molecule type" value="Genomic_DNA"/>
</dbReference>
<proteinExistence type="predicted"/>
<dbReference type="Proteomes" id="UP000485058">
    <property type="component" value="Unassembled WGS sequence"/>
</dbReference>
<comment type="caution">
    <text evidence="2">The sequence shown here is derived from an EMBL/GenBank/DDBJ whole genome shotgun (WGS) entry which is preliminary data.</text>
</comment>
<feature type="non-terminal residue" evidence="2">
    <location>
        <position position="1"/>
    </location>
</feature>
<feature type="compositionally biased region" description="Low complexity" evidence="1">
    <location>
        <begin position="41"/>
        <end position="50"/>
    </location>
</feature>
<name>A0A6A0AMH7_HAELA</name>
<gene>
    <name evidence="2" type="ORF">HaLaN_32296</name>
</gene>
<keyword evidence="3" id="KW-1185">Reference proteome</keyword>
<evidence type="ECO:0000313" key="3">
    <source>
        <dbReference type="Proteomes" id="UP000485058"/>
    </source>
</evidence>
<evidence type="ECO:0000313" key="2">
    <source>
        <dbReference type="EMBL" id="GFH32987.1"/>
    </source>
</evidence>
<feature type="region of interest" description="Disordered" evidence="1">
    <location>
        <begin position="41"/>
        <end position="83"/>
    </location>
</feature>
<reference evidence="2 3" key="1">
    <citation type="submission" date="2020-02" db="EMBL/GenBank/DDBJ databases">
        <title>Draft genome sequence of Haematococcus lacustris strain NIES-144.</title>
        <authorList>
            <person name="Morimoto D."/>
            <person name="Nakagawa S."/>
            <person name="Yoshida T."/>
            <person name="Sawayama S."/>
        </authorList>
    </citation>
    <scope>NUCLEOTIDE SEQUENCE [LARGE SCALE GENOMIC DNA]</scope>
    <source>
        <strain evidence="2 3">NIES-144</strain>
    </source>
</reference>
<feature type="non-terminal residue" evidence="2">
    <location>
        <position position="127"/>
    </location>
</feature>